<reference evidence="1 2" key="1">
    <citation type="submission" date="2022-04" db="EMBL/GenBank/DDBJ databases">
        <title>Complete genome of Methanothermobacter tenebrarum strain RMAS.</title>
        <authorList>
            <person name="Nakamura K."/>
            <person name="Oshima K."/>
            <person name="Hattori M."/>
            <person name="Kamagata Y."/>
            <person name="Takamizawa K."/>
        </authorList>
    </citation>
    <scope>NUCLEOTIDE SEQUENCE [LARGE SCALE GENOMIC DNA]</scope>
    <source>
        <strain evidence="1 2">RMAS</strain>
    </source>
</reference>
<dbReference type="RefSeq" id="WP_248563834.1">
    <property type="nucleotide sequence ID" value="NZ_AP025698.1"/>
</dbReference>
<dbReference type="GeneID" id="71965379"/>
<dbReference type="EMBL" id="AP025698">
    <property type="protein sequence ID" value="BDH79482.1"/>
    <property type="molecule type" value="Genomic_DNA"/>
</dbReference>
<dbReference type="Proteomes" id="UP000831817">
    <property type="component" value="Chromosome"/>
</dbReference>
<gene>
    <name evidence="1" type="ORF">MTTB_08610</name>
</gene>
<keyword evidence="2" id="KW-1185">Reference proteome</keyword>
<evidence type="ECO:0000313" key="1">
    <source>
        <dbReference type="EMBL" id="BDH79482.1"/>
    </source>
</evidence>
<protein>
    <submittedName>
        <fullName evidence="1">Uncharacterized protein</fullName>
    </submittedName>
</protein>
<proteinExistence type="predicted"/>
<sequence>MEKIVLGEDLPMEDKLLACLFWAVRKTIREEGCAPLRINKIETSTETYKPEGRKLLKLSQHILDNIMDDMGKGRMVSFELSMGGEVLRVYMDGESFAVESEKTKDLEKEITNKIVEEMKRKRPDFCQTFIPKIIPGG</sequence>
<accession>A0ABN6PB68</accession>
<evidence type="ECO:0000313" key="2">
    <source>
        <dbReference type="Proteomes" id="UP000831817"/>
    </source>
</evidence>
<organism evidence="1 2">
    <name type="scientific">Methanothermobacter tenebrarum</name>
    <dbReference type="NCBI Taxonomy" id="680118"/>
    <lineage>
        <taxon>Archaea</taxon>
        <taxon>Methanobacteriati</taxon>
        <taxon>Methanobacteriota</taxon>
        <taxon>Methanomada group</taxon>
        <taxon>Methanobacteria</taxon>
        <taxon>Methanobacteriales</taxon>
        <taxon>Methanobacteriaceae</taxon>
        <taxon>Methanothermobacter</taxon>
    </lineage>
</organism>
<name>A0ABN6PB68_9EURY</name>